<evidence type="ECO:0000313" key="1">
    <source>
        <dbReference type="EMBL" id="RKE03402.1"/>
    </source>
</evidence>
<name>A0A419X6S3_9BACT</name>
<dbReference type="PANTHER" id="PTHR35368:SF1">
    <property type="entry name" value="HYDROPEROXIDE REDUCTASE"/>
    <property type="match status" value="1"/>
</dbReference>
<reference evidence="1 2" key="1">
    <citation type="submission" date="2018-09" db="EMBL/GenBank/DDBJ databases">
        <title>Genomic Encyclopedia of Archaeal and Bacterial Type Strains, Phase II (KMG-II): from individual species to whole genera.</title>
        <authorList>
            <person name="Goeker M."/>
        </authorList>
    </citation>
    <scope>NUCLEOTIDE SEQUENCE [LARGE SCALE GENOMIC DNA]</scope>
    <source>
        <strain evidence="1 2">DSM 21950</strain>
    </source>
</reference>
<dbReference type="SUPFAM" id="SSF82784">
    <property type="entry name" value="OsmC-like"/>
    <property type="match status" value="1"/>
</dbReference>
<proteinExistence type="predicted"/>
<sequence>MEQMEIQKIDFLIESKTKSNSRSEISVRNFKVMVDEPEPLGGTDLAPNPVEYILCGLSGCIHILAFKIAHEMNIELKDLDIEIKGELNPEKLFGMSTKDRAGYQNIGIVLKPVFEATEEQKEKWLKIMQERSPVLDNLLNPTPVLITLA</sequence>
<evidence type="ECO:0000313" key="2">
    <source>
        <dbReference type="Proteomes" id="UP000284531"/>
    </source>
</evidence>
<comment type="caution">
    <text evidence="1">The sequence shown here is derived from an EMBL/GenBank/DDBJ whole genome shotgun (WGS) entry which is preliminary data.</text>
</comment>
<dbReference type="AlphaFoldDB" id="A0A419X6S3"/>
<keyword evidence="2" id="KW-1185">Reference proteome</keyword>
<accession>A0A419X6S3</accession>
<dbReference type="PANTHER" id="PTHR35368">
    <property type="entry name" value="HYDROPEROXIDE REDUCTASE"/>
    <property type="match status" value="1"/>
</dbReference>
<dbReference type="Gene3D" id="3.30.300.20">
    <property type="match status" value="1"/>
</dbReference>
<dbReference type="EMBL" id="RAPQ01000008">
    <property type="protein sequence ID" value="RKE03402.1"/>
    <property type="molecule type" value="Genomic_DNA"/>
</dbReference>
<dbReference type="InterPro" id="IPR003718">
    <property type="entry name" value="OsmC/Ohr_fam"/>
</dbReference>
<dbReference type="InterPro" id="IPR015946">
    <property type="entry name" value="KH_dom-like_a/b"/>
</dbReference>
<dbReference type="InterPro" id="IPR052924">
    <property type="entry name" value="OsmC/Ohr_hydroprdx_reductase"/>
</dbReference>
<protein>
    <submittedName>
        <fullName evidence="1">Putative OsmC-like protein</fullName>
    </submittedName>
</protein>
<gene>
    <name evidence="1" type="ORF">BXY64_0406</name>
</gene>
<dbReference type="InterPro" id="IPR036102">
    <property type="entry name" value="OsmC/Ohrsf"/>
</dbReference>
<organism evidence="1 2">
    <name type="scientific">Marinifilum flexuosum</name>
    <dbReference type="NCBI Taxonomy" id="1117708"/>
    <lineage>
        <taxon>Bacteria</taxon>
        <taxon>Pseudomonadati</taxon>
        <taxon>Bacteroidota</taxon>
        <taxon>Bacteroidia</taxon>
        <taxon>Marinilabiliales</taxon>
        <taxon>Marinifilaceae</taxon>
    </lineage>
</organism>
<dbReference type="Proteomes" id="UP000284531">
    <property type="component" value="Unassembled WGS sequence"/>
</dbReference>
<dbReference type="RefSeq" id="WP_170150551.1">
    <property type="nucleotide sequence ID" value="NZ_RAPQ01000008.1"/>
</dbReference>
<dbReference type="Pfam" id="PF02566">
    <property type="entry name" value="OsmC"/>
    <property type="match status" value="1"/>
</dbReference>